<evidence type="ECO:0000256" key="1">
    <source>
        <dbReference type="SAM" id="Phobius"/>
    </source>
</evidence>
<dbReference type="OrthoDB" id="849477at2"/>
<evidence type="ECO:0000313" key="3">
    <source>
        <dbReference type="Proteomes" id="UP000028549"/>
    </source>
</evidence>
<keyword evidence="1" id="KW-1133">Transmembrane helix</keyword>
<sequence length="159" mass="18729">MFQLEDMITFFWAFFFVLPIVAFIHQLGHFVFVWLFGGKAFFTLGRGKLLLRVGKLQINQYYFLDSFCQYERLKWDSKWTHVLVYAGGSIFNLASIIIVNSMIHAGLLNPHIFFYQFVYFSVYFVFFSLLPFKYSETHSSDGRSIYDVVKYGSSCSQFD</sequence>
<keyword evidence="1" id="KW-0812">Transmembrane</keyword>
<name>A0A084H423_METID</name>
<feature type="transmembrane region" description="Helical" evidence="1">
    <location>
        <begin position="12"/>
        <end position="36"/>
    </location>
</feature>
<reference evidence="2 3" key="1">
    <citation type="journal article" date="2005" name="Int. J. Syst. Evol. Microbiol.">
        <title>Bacillus cibi sp. nov., isolated from jeotgal, a traditional Korean fermented seafood.</title>
        <authorList>
            <person name="Yoon J.H."/>
            <person name="Lee C.H."/>
            <person name="Oh T.K."/>
        </authorList>
    </citation>
    <scope>NUCLEOTIDE SEQUENCE [LARGE SCALE GENOMIC DNA]</scope>
    <source>
        <strain evidence="2 3">DSM 16189</strain>
    </source>
</reference>
<comment type="caution">
    <text evidence="2">The sequence shown here is derived from an EMBL/GenBank/DDBJ whole genome shotgun (WGS) entry which is preliminary data.</text>
</comment>
<feature type="transmembrane region" description="Helical" evidence="1">
    <location>
        <begin position="82"/>
        <end position="107"/>
    </location>
</feature>
<dbReference type="EMBL" id="JNVC02000001">
    <property type="protein sequence ID" value="KEZ54335.1"/>
    <property type="molecule type" value="Genomic_DNA"/>
</dbReference>
<dbReference type="STRING" id="246786.GS18_0205260"/>
<evidence type="ECO:0008006" key="4">
    <source>
        <dbReference type="Google" id="ProtNLM"/>
    </source>
</evidence>
<dbReference type="Proteomes" id="UP000028549">
    <property type="component" value="Unassembled WGS sequence"/>
</dbReference>
<dbReference type="RefSeq" id="WP_029565654.1">
    <property type="nucleotide sequence ID" value="NZ_CANLZQ010000006.1"/>
</dbReference>
<protein>
    <recommendedName>
        <fullName evidence="4">Peptidase M50 domain-containing protein</fullName>
    </recommendedName>
</protein>
<feature type="transmembrane region" description="Helical" evidence="1">
    <location>
        <begin position="113"/>
        <end position="132"/>
    </location>
</feature>
<organism evidence="2 3">
    <name type="scientific">Metabacillus indicus</name>
    <name type="common">Bacillus indicus</name>
    <dbReference type="NCBI Taxonomy" id="246786"/>
    <lineage>
        <taxon>Bacteria</taxon>
        <taxon>Bacillati</taxon>
        <taxon>Bacillota</taxon>
        <taxon>Bacilli</taxon>
        <taxon>Bacillales</taxon>
        <taxon>Bacillaceae</taxon>
        <taxon>Metabacillus</taxon>
    </lineage>
</organism>
<evidence type="ECO:0000313" key="2">
    <source>
        <dbReference type="EMBL" id="KEZ54335.1"/>
    </source>
</evidence>
<proteinExistence type="predicted"/>
<gene>
    <name evidence="2" type="ORF">GS18_0205260</name>
</gene>
<accession>A0A084H423</accession>
<keyword evidence="3" id="KW-1185">Reference proteome</keyword>
<keyword evidence="1" id="KW-0472">Membrane</keyword>
<dbReference type="AlphaFoldDB" id="A0A084H423"/>